<dbReference type="Gene3D" id="3.30.60.20">
    <property type="match status" value="1"/>
</dbReference>
<dbReference type="InterPro" id="IPR047983">
    <property type="entry name" value="DEF8_C1"/>
</dbReference>
<reference evidence="4" key="2">
    <citation type="submission" date="2023-05" db="EMBL/GenBank/DDBJ databases">
        <authorList>
            <person name="Fouks B."/>
        </authorList>
    </citation>
    <scope>NUCLEOTIDE SEQUENCE</scope>
    <source>
        <strain evidence="4">Stay&amp;Tobe</strain>
        <tissue evidence="4">Testes</tissue>
    </source>
</reference>
<comment type="caution">
    <text evidence="4">The sequence shown here is derived from an EMBL/GenBank/DDBJ whole genome shotgun (WGS) entry which is preliminary data.</text>
</comment>
<evidence type="ECO:0000313" key="4">
    <source>
        <dbReference type="EMBL" id="KAJ9591304.1"/>
    </source>
</evidence>
<feature type="domain" description="Phorbol-ester/DAG-type" evidence="3">
    <location>
        <begin position="134"/>
        <end position="187"/>
    </location>
</feature>
<dbReference type="AlphaFoldDB" id="A0AAD8A2G3"/>
<dbReference type="PANTHER" id="PTHR12326:SF3">
    <property type="entry name" value="DIFFERENTIALLY EXPRESSED IN FDCP 8 HOMOLOG"/>
    <property type="match status" value="1"/>
</dbReference>
<keyword evidence="1" id="KW-0479">Metal-binding</keyword>
<dbReference type="CDD" id="cd20819">
    <property type="entry name" value="C1_DEF8"/>
    <property type="match status" value="1"/>
</dbReference>
<feature type="non-terminal residue" evidence="4">
    <location>
        <position position="224"/>
    </location>
</feature>
<dbReference type="EMBL" id="JASPKZ010003875">
    <property type="protein sequence ID" value="KAJ9591304.1"/>
    <property type="molecule type" value="Genomic_DNA"/>
</dbReference>
<evidence type="ECO:0000313" key="5">
    <source>
        <dbReference type="Proteomes" id="UP001233999"/>
    </source>
</evidence>
<sequence length="224" mass="24973">MEGNNNNINKVIYEGNAEDNFAANQTIASTPSSSTSGCVSGDDTSEGKAVIPSSLVTAENYLTISEVMSVEELTRAVEQCKEMVLESAECSEERKWLVRRLIEFRLRLQEAREAAEEEKESSGVNHCEMKVVLGHHFIIQSQPAPTTKHHCDRCCGVIWSVVHSWYQCVDCKYSCHVKCLDKVCRVCAHVKVSENPSYISDICPEMGLSAQAYRCAECKAHITF</sequence>
<evidence type="ECO:0000256" key="1">
    <source>
        <dbReference type="ARBA" id="ARBA00022723"/>
    </source>
</evidence>
<organism evidence="4 5">
    <name type="scientific">Diploptera punctata</name>
    <name type="common">Pacific beetle cockroach</name>
    <dbReference type="NCBI Taxonomy" id="6984"/>
    <lineage>
        <taxon>Eukaryota</taxon>
        <taxon>Metazoa</taxon>
        <taxon>Ecdysozoa</taxon>
        <taxon>Arthropoda</taxon>
        <taxon>Hexapoda</taxon>
        <taxon>Insecta</taxon>
        <taxon>Pterygota</taxon>
        <taxon>Neoptera</taxon>
        <taxon>Polyneoptera</taxon>
        <taxon>Dictyoptera</taxon>
        <taxon>Blattodea</taxon>
        <taxon>Blaberoidea</taxon>
        <taxon>Blaberidae</taxon>
        <taxon>Diplopterinae</taxon>
        <taxon>Diploptera</taxon>
    </lineage>
</organism>
<gene>
    <name evidence="4" type="ORF">L9F63_002154</name>
</gene>
<dbReference type="InterPro" id="IPR002219">
    <property type="entry name" value="PKC_DAG/PE"/>
</dbReference>
<dbReference type="InterPro" id="IPR051366">
    <property type="entry name" value="DEF8"/>
</dbReference>
<protein>
    <recommendedName>
        <fullName evidence="3">Phorbol-ester/DAG-type domain-containing protein</fullName>
    </recommendedName>
</protein>
<dbReference type="PANTHER" id="PTHR12326">
    <property type="entry name" value="PLECKSTRIN HOMOLOGY DOMAIN CONTAINING PROTEIN"/>
    <property type="match status" value="1"/>
</dbReference>
<name>A0AAD8A2G3_DIPPU</name>
<evidence type="ECO:0000256" key="2">
    <source>
        <dbReference type="ARBA" id="ARBA00022833"/>
    </source>
</evidence>
<evidence type="ECO:0000259" key="3">
    <source>
        <dbReference type="PROSITE" id="PS50081"/>
    </source>
</evidence>
<dbReference type="GO" id="GO:0046872">
    <property type="term" value="F:metal ion binding"/>
    <property type="evidence" value="ECO:0007669"/>
    <property type="project" value="UniProtKB-KW"/>
</dbReference>
<dbReference type="InterPro" id="IPR046349">
    <property type="entry name" value="C1-like_sf"/>
</dbReference>
<keyword evidence="2" id="KW-0862">Zinc</keyword>
<dbReference type="PROSITE" id="PS50081">
    <property type="entry name" value="ZF_DAG_PE_2"/>
    <property type="match status" value="1"/>
</dbReference>
<proteinExistence type="predicted"/>
<dbReference type="SUPFAM" id="SSF57889">
    <property type="entry name" value="Cysteine-rich domain"/>
    <property type="match status" value="1"/>
</dbReference>
<keyword evidence="5" id="KW-1185">Reference proteome</keyword>
<reference evidence="4" key="1">
    <citation type="journal article" date="2023" name="IScience">
        <title>Live-bearing cockroach genome reveals convergent evolutionary mechanisms linked to viviparity in insects and beyond.</title>
        <authorList>
            <person name="Fouks B."/>
            <person name="Harrison M.C."/>
            <person name="Mikhailova A.A."/>
            <person name="Marchal E."/>
            <person name="English S."/>
            <person name="Carruthers M."/>
            <person name="Jennings E.C."/>
            <person name="Chiamaka E.L."/>
            <person name="Frigard R.A."/>
            <person name="Pippel M."/>
            <person name="Attardo G.M."/>
            <person name="Benoit J.B."/>
            <person name="Bornberg-Bauer E."/>
            <person name="Tobe S.S."/>
        </authorList>
    </citation>
    <scope>NUCLEOTIDE SEQUENCE</scope>
    <source>
        <strain evidence="4">Stay&amp;Tobe</strain>
    </source>
</reference>
<dbReference type="Proteomes" id="UP001233999">
    <property type="component" value="Unassembled WGS sequence"/>
</dbReference>
<accession>A0AAD8A2G3</accession>